<proteinExistence type="inferred from homology"/>
<accession>A0AAV2VWP8</accession>
<evidence type="ECO:0000256" key="5">
    <source>
        <dbReference type="ARBA" id="ARBA00022741"/>
    </source>
</evidence>
<evidence type="ECO:0000256" key="6">
    <source>
        <dbReference type="ARBA" id="ARBA00022777"/>
    </source>
</evidence>
<dbReference type="GO" id="GO:0046316">
    <property type="term" value="F:gluconokinase activity"/>
    <property type="evidence" value="ECO:0007669"/>
    <property type="project" value="UniProtKB-EC"/>
</dbReference>
<organism evidence="11 12">
    <name type="scientific">Vibrio nigripulchritudo SOn1</name>
    <dbReference type="NCBI Taxonomy" id="1238450"/>
    <lineage>
        <taxon>Bacteria</taxon>
        <taxon>Pseudomonadati</taxon>
        <taxon>Pseudomonadota</taxon>
        <taxon>Gammaproteobacteria</taxon>
        <taxon>Vibrionales</taxon>
        <taxon>Vibrionaceae</taxon>
        <taxon>Vibrio</taxon>
    </lineage>
</organism>
<evidence type="ECO:0000256" key="10">
    <source>
        <dbReference type="RuleBase" id="RU363066"/>
    </source>
</evidence>
<comment type="pathway">
    <text evidence="1">Carbohydrate acid metabolism.</text>
</comment>
<name>A0AAV2VWP8_9VIBR</name>
<keyword evidence="4 10" id="KW-0808">Transferase</keyword>
<dbReference type="CDD" id="cd02021">
    <property type="entry name" value="GntK"/>
    <property type="match status" value="1"/>
</dbReference>
<dbReference type="InterPro" id="IPR006001">
    <property type="entry name" value="Therm_gnt_kin"/>
</dbReference>
<reference evidence="11 12" key="1">
    <citation type="journal article" date="2013" name="ISME J.">
        <title>Comparative genomics of pathogenic lineages of Vibrio nigripulchritudo identifies virulence-associated traits.</title>
        <authorList>
            <person name="Goudenege D."/>
            <person name="Labreuche Y."/>
            <person name="Krin E."/>
            <person name="Ansquer D."/>
            <person name="Mangenot S."/>
            <person name="Calteau A."/>
            <person name="Medigue C."/>
            <person name="Mazel D."/>
            <person name="Polz M.F."/>
            <person name="Le Roux F."/>
        </authorList>
    </citation>
    <scope>NUCLEOTIDE SEQUENCE [LARGE SCALE GENOMIC DNA]</scope>
    <source>
        <strain evidence="11 12">SOn1</strain>
    </source>
</reference>
<comment type="similarity">
    <text evidence="2 10">Belongs to the gluconokinase GntK/GntV family.</text>
</comment>
<evidence type="ECO:0000256" key="3">
    <source>
        <dbReference type="ARBA" id="ARBA00012054"/>
    </source>
</evidence>
<dbReference type="NCBIfam" id="TIGR01313">
    <property type="entry name" value="therm_gnt_kin"/>
    <property type="match status" value="1"/>
</dbReference>
<evidence type="ECO:0000256" key="1">
    <source>
        <dbReference type="ARBA" id="ARBA00004761"/>
    </source>
</evidence>
<dbReference type="InterPro" id="IPR027417">
    <property type="entry name" value="P-loop_NTPase"/>
</dbReference>
<dbReference type="GO" id="GO:0005737">
    <property type="term" value="C:cytoplasm"/>
    <property type="evidence" value="ECO:0007669"/>
    <property type="project" value="TreeGrafter"/>
</dbReference>
<comment type="caution">
    <text evidence="11">The sequence shown here is derived from an EMBL/GenBank/DDBJ whole genome shotgun (WGS) entry which is preliminary data.</text>
</comment>
<dbReference type="RefSeq" id="WP_022613315.1">
    <property type="nucleotide sequence ID" value="NZ_LK391965.1"/>
</dbReference>
<evidence type="ECO:0000313" key="12">
    <source>
        <dbReference type="Proteomes" id="UP000018211"/>
    </source>
</evidence>
<dbReference type="GO" id="GO:0019521">
    <property type="term" value="P:D-gluconate metabolic process"/>
    <property type="evidence" value="ECO:0007669"/>
    <property type="project" value="UniProtKB-KW"/>
</dbReference>
<dbReference type="InterPro" id="IPR031322">
    <property type="entry name" value="Shikimate/glucono_kinase"/>
</dbReference>
<protein>
    <recommendedName>
        <fullName evidence="3 10">Gluconokinase</fullName>
        <ecNumber evidence="3 10">2.7.1.12</ecNumber>
    </recommendedName>
</protein>
<keyword evidence="7 10" id="KW-0067">ATP-binding</keyword>
<dbReference type="FunFam" id="3.40.50.300:FF:000522">
    <property type="entry name" value="Gluconokinase"/>
    <property type="match status" value="1"/>
</dbReference>
<dbReference type="AlphaFoldDB" id="A0AAV2VWP8"/>
<dbReference type="EMBL" id="CAOF01000172">
    <property type="protein sequence ID" value="CCO49029.1"/>
    <property type="molecule type" value="Genomic_DNA"/>
</dbReference>
<dbReference type="Pfam" id="PF01202">
    <property type="entry name" value="SKI"/>
    <property type="match status" value="1"/>
</dbReference>
<dbReference type="Proteomes" id="UP000018211">
    <property type="component" value="Unassembled WGS sequence"/>
</dbReference>
<evidence type="ECO:0000256" key="9">
    <source>
        <dbReference type="ARBA" id="ARBA00048090"/>
    </source>
</evidence>
<evidence type="ECO:0000256" key="4">
    <source>
        <dbReference type="ARBA" id="ARBA00022679"/>
    </source>
</evidence>
<keyword evidence="5 10" id="KW-0547">Nucleotide-binding</keyword>
<keyword evidence="8" id="KW-0311">Gluconate utilization</keyword>
<evidence type="ECO:0000256" key="7">
    <source>
        <dbReference type="ARBA" id="ARBA00022840"/>
    </source>
</evidence>
<gene>
    <name evidence="11" type="primary">idnK</name>
    <name evidence="11" type="ORF">VIBNISOn1_770050</name>
</gene>
<keyword evidence="6 10" id="KW-0418">Kinase</keyword>
<evidence type="ECO:0000256" key="8">
    <source>
        <dbReference type="ARBA" id="ARBA00023064"/>
    </source>
</evidence>
<comment type="catalytic activity">
    <reaction evidence="9 10">
        <text>D-gluconate + ATP = 6-phospho-D-gluconate + ADP + H(+)</text>
        <dbReference type="Rhea" id="RHEA:19433"/>
        <dbReference type="ChEBI" id="CHEBI:15378"/>
        <dbReference type="ChEBI" id="CHEBI:18391"/>
        <dbReference type="ChEBI" id="CHEBI:30616"/>
        <dbReference type="ChEBI" id="CHEBI:58759"/>
        <dbReference type="ChEBI" id="CHEBI:456216"/>
        <dbReference type="EC" id="2.7.1.12"/>
    </reaction>
</comment>
<sequence>MAREMHGVNTKKILVMGVSGCGKSLIGKRLADALDLTFFDGDDYHIATNIEKMKQGIPLSDEDRFGWLHTLNELFVSNESVVIACSALKPEYRDILRINNEDVTVIYLQGDFNTIWSRHQNRSNHYFNGKQMLESQFATLIEPTSTEAIAIDISMNAEEVLQLALTRIQRIDE</sequence>
<dbReference type="PANTHER" id="PTHR43442">
    <property type="entry name" value="GLUCONOKINASE-RELATED"/>
    <property type="match status" value="1"/>
</dbReference>
<dbReference type="GO" id="GO:0005524">
    <property type="term" value="F:ATP binding"/>
    <property type="evidence" value="ECO:0007669"/>
    <property type="project" value="UniProtKB-KW"/>
</dbReference>
<evidence type="ECO:0000256" key="2">
    <source>
        <dbReference type="ARBA" id="ARBA00008420"/>
    </source>
</evidence>
<dbReference type="EC" id="2.7.1.12" evidence="3 10"/>
<dbReference type="SUPFAM" id="SSF52540">
    <property type="entry name" value="P-loop containing nucleoside triphosphate hydrolases"/>
    <property type="match status" value="1"/>
</dbReference>
<dbReference type="Gene3D" id="3.40.50.300">
    <property type="entry name" value="P-loop containing nucleotide triphosphate hydrolases"/>
    <property type="match status" value="1"/>
</dbReference>
<dbReference type="PANTHER" id="PTHR43442:SF3">
    <property type="entry name" value="GLUCONOKINASE-RELATED"/>
    <property type="match status" value="1"/>
</dbReference>
<evidence type="ECO:0000313" key="11">
    <source>
        <dbReference type="EMBL" id="CCO49029.1"/>
    </source>
</evidence>